<feature type="transmembrane region" description="Helical" evidence="1">
    <location>
        <begin position="20"/>
        <end position="40"/>
    </location>
</feature>
<feature type="transmembrane region" description="Helical" evidence="1">
    <location>
        <begin position="60"/>
        <end position="78"/>
    </location>
</feature>
<dbReference type="Pfam" id="PF19545">
    <property type="entry name" value="DUF6069"/>
    <property type="match status" value="1"/>
</dbReference>
<keyword evidence="1" id="KW-0472">Membrane</keyword>
<dbReference type="Proteomes" id="UP000199352">
    <property type="component" value="Unassembled WGS sequence"/>
</dbReference>
<sequence length="144" mass="14650">MADTSLSTRPAGLEPTAAEIAVGLLGAAVASIAVNSLIALVAGKFIPAGVERMGLTLAEYAPATAIGIVLGALGWCLVRRFARDPRRVLRVLVLVVLALSCIPDLGILAGGAVVVNSLALIAMHLVIAAVTVPVLSRVLPLDAR</sequence>
<keyword evidence="1" id="KW-0812">Transmembrane</keyword>
<evidence type="ECO:0000313" key="3">
    <source>
        <dbReference type="Proteomes" id="UP000199352"/>
    </source>
</evidence>
<dbReference type="RefSeq" id="WP_177221268.1">
    <property type="nucleotide sequence ID" value="NZ_FOFR01000011.1"/>
</dbReference>
<feature type="transmembrane region" description="Helical" evidence="1">
    <location>
        <begin position="118"/>
        <end position="139"/>
    </location>
</feature>
<dbReference type="InterPro" id="IPR045713">
    <property type="entry name" value="DUF6069"/>
</dbReference>
<reference evidence="3" key="1">
    <citation type="submission" date="2016-10" db="EMBL/GenBank/DDBJ databases">
        <authorList>
            <person name="Varghese N."/>
            <person name="Submissions S."/>
        </authorList>
    </citation>
    <scope>NUCLEOTIDE SEQUENCE [LARGE SCALE GENOMIC DNA]</scope>
    <source>
        <strain evidence="3">CGMCC 4.3525</strain>
    </source>
</reference>
<feature type="transmembrane region" description="Helical" evidence="1">
    <location>
        <begin position="90"/>
        <end position="112"/>
    </location>
</feature>
<proteinExistence type="predicted"/>
<name>A0A1H9PCP6_9PSEU</name>
<keyword evidence="1" id="KW-1133">Transmembrane helix</keyword>
<evidence type="ECO:0000313" key="2">
    <source>
        <dbReference type="EMBL" id="SER46044.1"/>
    </source>
</evidence>
<accession>A0A1H9PCP6</accession>
<evidence type="ECO:0000256" key="1">
    <source>
        <dbReference type="SAM" id="Phobius"/>
    </source>
</evidence>
<protein>
    <submittedName>
        <fullName evidence="2">PEP-CTERM protein-sorting domain-containing protein</fullName>
    </submittedName>
</protein>
<dbReference type="EMBL" id="FOFR01000011">
    <property type="protein sequence ID" value="SER46044.1"/>
    <property type="molecule type" value="Genomic_DNA"/>
</dbReference>
<gene>
    <name evidence="2" type="ORF">SAMN05216188_111254</name>
</gene>
<keyword evidence="3" id="KW-1185">Reference proteome</keyword>
<dbReference type="AlphaFoldDB" id="A0A1H9PCP6"/>
<dbReference type="STRING" id="402600.SAMN05216188_111254"/>
<organism evidence="2 3">
    <name type="scientific">Lentzea xinjiangensis</name>
    <dbReference type="NCBI Taxonomy" id="402600"/>
    <lineage>
        <taxon>Bacteria</taxon>
        <taxon>Bacillati</taxon>
        <taxon>Actinomycetota</taxon>
        <taxon>Actinomycetes</taxon>
        <taxon>Pseudonocardiales</taxon>
        <taxon>Pseudonocardiaceae</taxon>
        <taxon>Lentzea</taxon>
    </lineage>
</organism>